<organism evidence="1 2">
    <name type="scientific">Eretmocerus hayati</name>
    <dbReference type="NCBI Taxonomy" id="131215"/>
    <lineage>
        <taxon>Eukaryota</taxon>
        <taxon>Metazoa</taxon>
        <taxon>Ecdysozoa</taxon>
        <taxon>Arthropoda</taxon>
        <taxon>Hexapoda</taxon>
        <taxon>Insecta</taxon>
        <taxon>Pterygota</taxon>
        <taxon>Neoptera</taxon>
        <taxon>Endopterygota</taxon>
        <taxon>Hymenoptera</taxon>
        <taxon>Apocrita</taxon>
        <taxon>Proctotrupomorpha</taxon>
        <taxon>Chalcidoidea</taxon>
        <taxon>Aphelinidae</taxon>
        <taxon>Aphelininae</taxon>
        <taxon>Eretmocerus</taxon>
    </lineage>
</organism>
<sequence length="504" mass="57717">MLTGEVELKEPSVPAPCLDDSKFYRNPRISSHAAWTTTECAKYYLCLDDEVLEFKCSPGLLFDVSRQICDYKANVDNCDLVLEEQAPKPLLDNGTCKEGNLACGDGTCLLAHYFCDGNSDCSDGSDEVLCDPQNDTNAASPCDKNQCQLPQCWCSADGTEIPGNLSVHTVPQMISLTFEDAVNTENFDYFNKVFSEDRRNPNNCPIRATFFVSHQHTNYRDVQHLWNLGHEIAIHSVTHKVPQDWWMKNATIEDWFDEMVGEANIINRFAGVRMHDIKGLRVPFLQVGWNRQFLMMSEFGFVYDSTIIAPPSNPPIWPYTLDYRLPHSCSATGQICPTRSYPGIWEIPINPITINDQNCPTVETCTSNYTDEEVYEALMNDFKAHYTSNRAPMGLHLQTSWIQIPANILTLSKFIDDVLRLPDVYFVTNQQILEWMRNPTPLDLLRSFKPWLCFDKKLDTVEIACDLPNLCKLHSKILDTHKYLYTCFDCPRQYPWIRNEFGND</sequence>
<evidence type="ECO:0000313" key="2">
    <source>
        <dbReference type="Proteomes" id="UP001239111"/>
    </source>
</evidence>
<dbReference type="EMBL" id="CM056741">
    <property type="protein sequence ID" value="KAJ8683192.1"/>
    <property type="molecule type" value="Genomic_DNA"/>
</dbReference>
<comment type="caution">
    <text evidence="1">The sequence shown here is derived from an EMBL/GenBank/DDBJ whole genome shotgun (WGS) entry which is preliminary data.</text>
</comment>
<accession>A0ACC2PIB1</accession>
<gene>
    <name evidence="1" type="ORF">QAD02_018984</name>
</gene>
<proteinExistence type="predicted"/>
<protein>
    <submittedName>
        <fullName evidence="1">Uncharacterized protein</fullName>
    </submittedName>
</protein>
<keyword evidence="2" id="KW-1185">Reference proteome</keyword>
<reference evidence="1" key="1">
    <citation type="submission" date="2023-04" db="EMBL/GenBank/DDBJ databases">
        <title>A chromosome-level genome assembly of the parasitoid wasp Eretmocerus hayati.</title>
        <authorList>
            <person name="Zhong Y."/>
            <person name="Liu S."/>
            <person name="Liu Y."/>
        </authorList>
    </citation>
    <scope>NUCLEOTIDE SEQUENCE</scope>
    <source>
        <strain evidence="1">ZJU_SS_LIU_2023</strain>
    </source>
</reference>
<evidence type="ECO:0000313" key="1">
    <source>
        <dbReference type="EMBL" id="KAJ8683192.1"/>
    </source>
</evidence>
<dbReference type="Proteomes" id="UP001239111">
    <property type="component" value="Chromosome 1"/>
</dbReference>
<name>A0ACC2PIB1_9HYME</name>